<dbReference type="InterPro" id="IPR018181">
    <property type="entry name" value="Heat_shock_70_CS"/>
</dbReference>
<name>A0A1Q9DYI3_SYMMI</name>
<dbReference type="OrthoDB" id="423590at2759"/>
<dbReference type="InterPro" id="IPR013126">
    <property type="entry name" value="Hsp_70_fam"/>
</dbReference>
<gene>
    <name evidence="3" type="primary">hsp-6</name>
    <name evidence="3" type="ORF">AK812_SmicGene17134</name>
</gene>
<dbReference type="GO" id="GO:0005524">
    <property type="term" value="F:ATP binding"/>
    <property type="evidence" value="ECO:0007669"/>
    <property type="project" value="UniProtKB-KW"/>
</dbReference>
<protein>
    <submittedName>
        <fullName evidence="3">Heat shock 70 kDa protein F, mitochondrial</fullName>
    </submittedName>
</protein>
<keyword evidence="2" id="KW-0067">ATP-binding</keyword>
<dbReference type="Pfam" id="PF00012">
    <property type="entry name" value="HSP70"/>
    <property type="match status" value="1"/>
</dbReference>
<dbReference type="GO" id="GO:0140662">
    <property type="term" value="F:ATP-dependent protein folding chaperone"/>
    <property type="evidence" value="ECO:0007669"/>
    <property type="project" value="InterPro"/>
</dbReference>
<keyword evidence="4" id="KW-1185">Reference proteome</keyword>
<evidence type="ECO:0000256" key="2">
    <source>
        <dbReference type="ARBA" id="ARBA00022840"/>
    </source>
</evidence>
<sequence length="344" mass="36722">MMRAPLAAARVASRPSLREARRSFLSAASVRLAVQGDVIGIDLGTTNSCVAIMEGSTPKVLGHLGILPGSAACREALMAMTIDCDKLASKFNSPAATCTDGLADALNSQPQLQEVMFLKLEEAGIVPGMSLGNDFVKVPLPPPQPHSVQRPPKHPRFLPIPGMTSLVKSKGSVGHPFTCAAACRYVRRKCGCRHGSDCPLCHECVWSKTSTKDSGRREIQAKGGDAARSPVFVSSSEDLTDDFKRLLSTEACNLQPLLQQGSLPVGYSRGSTVGMESFAPPGFEMPQAMNSGSLGHPYSCGPACKYVMKSRGCKEGDTCARCHLCHWSRFSAKTLKIIEAVSEQ</sequence>
<organism evidence="3 4">
    <name type="scientific">Symbiodinium microadriaticum</name>
    <name type="common">Dinoflagellate</name>
    <name type="synonym">Zooxanthella microadriatica</name>
    <dbReference type="NCBI Taxonomy" id="2951"/>
    <lineage>
        <taxon>Eukaryota</taxon>
        <taxon>Sar</taxon>
        <taxon>Alveolata</taxon>
        <taxon>Dinophyceae</taxon>
        <taxon>Suessiales</taxon>
        <taxon>Symbiodiniaceae</taxon>
        <taxon>Symbiodinium</taxon>
    </lineage>
</organism>
<comment type="caution">
    <text evidence="3">The sequence shown here is derived from an EMBL/GenBank/DDBJ whole genome shotgun (WGS) entry which is preliminary data.</text>
</comment>
<evidence type="ECO:0000256" key="1">
    <source>
        <dbReference type="ARBA" id="ARBA00022741"/>
    </source>
</evidence>
<evidence type="ECO:0000313" key="4">
    <source>
        <dbReference type="Proteomes" id="UP000186817"/>
    </source>
</evidence>
<reference evidence="3 4" key="1">
    <citation type="submission" date="2016-02" db="EMBL/GenBank/DDBJ databases">
        <title>Genome analysis of coral dinoflagellate symbionts highlights evolutionary adaptations to a symbiotic lifestyle.</title>
        <authorList>
            <person name="Aranda M."/>
            <person name="Li Y."/>
            <person name="Liew Y.J."/>
            <person name="Baumgarten S."/>
            <person name="Simakov O."/>
            <person name="Wilson M."/>
            <person name="Piel J."/>
            <person name="Ashoor H."/>
            <person name="Bougouffa S."/>
            <person name="Bajic V.B."/>
            <person name="Ryu T."/>
            <person name="Ravasi T."/>
            <person name="Bayer T."/>
            <person name="Micklem G."/>
            <person name="Kim H."/>
            <person name="Bhak J."/>
            <person name="Lajeunesse T.C."/>
            <person name="Voolstra C.R."/>
        </authorList>
    </citation>
    <scope>NUCLEOTIDE SEQUENCE [LARGE SCALE GENOMIC DNA]</scope>
    <source>
        <strain evidence="3 4">CCMP2467</strain>
    </source>
</reference>
<dbReference type="PROSITE" id="PS00297">
    <property type="entry name" value="HSP70_1"/>
    <property type="match status" value="1"/>
</dbReference>
<dbReference type="EMBL" id="LSRX01000334">
    <property type="protein sequence ID" value="OLQ00233.1"/>
    <property type="molecule type" value="Genomic_DNA"/>
</dbReference>
<accession>A0A1Q9DYI3</accession>
<dbReference type="Gene3D" id="3.30.420.40">
    <property type="match status" value="1"/>
</dbReference>
<keyword evidence="1" id="KW-0547">Nucleotide-binding</keyword>
<dbReference type="Proteomes" id="UP000186817">
    <property type="component" value="Unassembled WGS sequence"/>
</dbReference>
<proteinExistence type="predicted"/>
<keyword evidence="3" id="KW-0346">Stress response</keyword>
<dbReference type="AlphaFoldDB" id="A0A1Q9DYI3"/>
<evidence type="ECO:0000313" key="3">
    <source>
        <dbReference type="EMBL" id="OLQ00233.1"/>
    </source>
</evidence>